<sequence length="100" mass="11725">MQYGQINHVQICRLRPACVMYDRISPMPYQCGDFITKYKSVLLNIFRSFNTNFSKVKKKIFFVCSHTLGTDHFARICMLSKSIQWSNQMSLYSFSYSGNL</sequence>
<keyword evidence="2" id="KW-1185">Reference proteome</keyword>
<protein>
    <submittedName>
        <fullName evidence="1">Uncharacterized protein</fullName>
    </submittedName>
</protein>
<name>A0A9D3PBD6_MEGAT</name>
<dbReference type="EMBL" id="JAFDVH010000024">
    <property type="protein sequence ID" value="KAG7455302.1"/>
    <property type="molecule type" value="Genomic_DNA"/>
</dbReference>
<gene>
    <name evidence="1" type="ORF">MATL_G00255310</name>
</gene>
<accession>A0A9D3PBD6</accession>
<evidence type="ECO:0000313" key="2">
    <source>
        <dbReference type="Proteomes" id="UP001046870"/>
    </source>
</evidence>
<reference evidence="1" key="1">
    <citation type="submission" date="2021-01" db="EMBL/GenBank/DDBJ databases">
        <authorList>
            <person name="Zahm M."/>
            <person name="Roques C."/>
            <person name="Cabau C."/>
            <person name="Klopp C."/>
            <person name="Donnadieu C."/>
            <person name="Jouanno E."/>
            <person name="Lampietro C."/>
            <person name="Louis A."/>
            <person name="Herpin A."/>
            <person name="Echchiki A."/>
            <person name="Berthelot C."/>
            <person name="Parey E."/>
            <person name="Roest-Crollius H."/>
            <person name="Braasch I."/>
            <person name="Postlethwait J."/>
            <person name="Bobe J."/>
            <person name="Montfort J."/>
            <person name="Bouchez O."/>
            <person name="Begum T."/>
            <person name="Mejri S."/>
            <person name="Adams A."/>
            <person name="Chen W.-J."/>
            <person name="Guiguen Y."/>
        </authorList>
    </citation>
    <scope>NUCLEOTIDE SEQUENCE</scope>
    <source>
        <strain evidence="1">YG-15Mar2019-1</strain>
        <tissue evidence="1">Brain</tissue>
    </source>
</reference>
<comment type="caution">
    <text evidence="1">The sequence shown here is derived from an EMBL/GenBank/DDBJ whole genome shotgun (WGS) entry which is preliminary data.</text>
</comment>
<evidence type="ECO:0000313" key="1">
    <source>
        <dbReference type="EMBL" id="KAG7455302.1"/>
    </source>
</evidence>
<dbReference type="AlphaFoldDB" id="A0A9D3PBD6"/>
<proteinExistence type="predicted"/>
<dbReference type="Proteomes" id="UP001046870">
    <property type="component" value="Chromosome 24"/>
</dbReference>
<organism evidence="1 2">
    <name type="scientific">Megalops atlanticus</name>
    <name type="common">Tarpon</name>
    <name type="synonym">Clupea gigantea</name>
    <dbReference type="NCBI Taxonomy" id="7932"/>
    <lineage>
        <taxon>Eukaryota</taxon>
        <taxon>Metazoa</taxon>
        <taxon>Chordata</taxon>
        <taxon>Craniata</taxon>
        <taxon>Vertebrata</taxon>
        <taxon>Euteleostomi</taxon>
        <taxon>Actinopterygii</taxon>
        <taxon>Neopterygii</taxon>
        <taxon>Teleostei</taxon>
        <taxon>Elopiformes</taxon>
        <taxon>Megalopidae</taxon>
        <taxon>Megalops</taxon>
    </lineage>
</organism>